<keyword evidence="9" id="KW-1185">Reference proteome</keyword>
<evidence type="ECO:0000259" key="6">
    <source>
        <dbReference type="PROSITE" id="PS51371"/>
    </source>
</evidence>
<evidence type="ECO:0000313" key="9">
    <source>
        <dbReference type="Proteomes" id="UP000239814"/>
    </source>
</evidence>
<organism evidence="8 9">
    <name type="scientific">Gordonia iterans</name>
    <dbReference type="NCBI Taxonomy" id="1004901"/>
    <lineage>
        <taxon>Bacteria</taxon>
        <taxon>Bacillati</taxon>
        <taxon>Actinomycetota</taxon>
        <taxon>Actinomycetes</taxon>
        <taxon>Mycobacteriales</taxon>
        <taxon>Gordoniaceae</taxon>
        <taxon>Gordonia</taxon>
    </lineage>
</organism>
<feature type="domain" description="CNNM transmembrane" evidence="7">
    <location>
        <begin position="1"/>
        <end position="203"/>
    </location>
</feature>
<dbReference type="KEGG" id="git:C6V83_03365"/>
<dbReference type="PANTHER" id="PTHR43099:SF5">
    <property type="entry name" value="HLYC_CORC FAMILY TRANSPORTER"/>
    <property type="match status" value="1"/>
</dbReference>
<dbReference type="RefSeq" id="WP_105941199.1">
    <property type="nucleotide sequence ID" value="NZ_CP027433.1"/>
</dbReference>
<keyword evidence="3" id="KW-0129">CBS domain</keyword>
<dbReference type="InterPro" id="IPR046342">
    <property type="entry name" value="CBS_dom_sf"/>
</dbReference>
<dbReference type="PROSITE" id="PS51371">
    <property type="entry name" value="CBS"/>
    <property type="match status" value="1"/>
</dbReference>
<keyword evidence="2" id="KW-1003">Cell membrane</keyword>
<evidence type="ECO:0000256" key="2">
    <source>
        <dbReference type="ARBA" id="ARBA00022475"/>
    </source>
</evidence>
<dbReference type="Proteomes" id="UP000239814">
    <property type="component" value="Chromosome"/>
</dbReference>
<evidence type="ECO:0000256" key="5">
    <source>
        <dbReference type="SAM" id="Phobius"/>
    </source>
</evidence>
<keyword evidence="4 5" id="KW-1133">Transmembrane helix</keyword>
<evidence type="ECO:0000259" key="7">
    <source>
        <dbReference type="PROSITE" id="PS51846"/>
    </source>
</evidence>
<evidence type="ECO:0000256" key="1">
    <source>
        <dbReference type="ARBA" id="ARBA00004651"/>
    </source>
</evidence>
<dbReference type="EMBL" id="CP027433">
    <property type="protein sequence ID" value="AVL99464.1"/>
    <property type="molecule type" value="Genomic_DNA"/>
</dbReference>
<keyword evidence="4 5" id="KW-0812">Transmembrane</keyword>
<dbReference type="OrthoDB" id="110231at2"/>
<dbReference type="Gene3D" id="3.90.1280.20">
    <property type="match status" value="1"/>
</dbReference>
<sequence length="340" mass="36369">MSSPAFVIIATVVLIVLSAFFVIIEFSLLAARPQRLEQQARTRRSARAALRGVNELTMMLAVAQLGITACTFALGAVTKPAVDSWLAPVLSGWGLPAWLADAAAFGLALLIVTFLHLVIGEMTPKSWAIAHPELAANLIGIPSRMLAWLLRPLLLWINRIANKLVAASGFVPADRQALGGQDIDTIRQVVEHSAAVGTLDDSFRTQLAQVLDLQGLRLAELLPSGPPRATAVPEAATVEQLRDVAAESGHLRVLVERSGAVPGVVHVRDVLTEPGDRPVTEVLREPFVLDAQTPAYEALTGMRTRGEPFAVVTRGGVFAGVVTSSDLLRRVLPHGAELRL</sequence>
<dbReference type="SUPFAM" id="SSF54631">
    <property type="entry name" value="CBS-domain pair"/>
    <property type="match status" value="1"/>
</dbReference>
<gene>
    <name evidence="8" type="ORF">C6V83_03365</name>
</gene>
<dbReference type="PANTHER" id="PTHR43099">
    <property type="entry name" value="UPF0053 PROTEIN YRKA"/>
    <property type="match status" value="1"/>
</dbReference>
<feature type="transmembrane region" description="Helical" evidence="5">
    <location>
        <begin position="6"/>
        <end position="31"/>
    </location>
</feature>
<dbReference type="GO" id="GO:0005886">
    <property type="term" value="C:plasma membrane"/>
    <property type="evidence" value="ECO:0007669"/>
    <property type="project" value="UniProtKB-SubCell"/>
</dbReference>
<dbReference type="Gene3D" id="3.10.580.10">
    <property type="entry name" value="CBS-domain"/>
    <property type="match status" value="1"/>
</dbReference>
<evidence type="ECO:0000256" key="4">
    <source>
        <dbReference type="PROSITE-ProRule" id="PRU01193"/>
    </source>
</evidence>
<accession>A0A2S0KCP7</accession>
<proteinExistence type="predicted"/>
<dbReference type="AlphaFoldDB" id="A0A2S0KCP7"/>
<evidence type="ECO:0000313" key="8">
    <source>
        <dbReference type="EMBL" id="AVL99464.1"/>
    </source>
</evidence>
<protein>
    <recommendedName>
        <fullName evidence="10">HlyC/CorC family transporter</fullName>
    </recommendedName>
</protein>
<evidence type="ECO:0008006" key="10">
    <source>
        <dbReference type="Google" id="ProtNLM"/>
    </source>
</evidence>
<feature type="transmembrane region" description="Helical" evidence="5">
    <location>
        <begin position="97"/>
        <end position="119"/>
    </location>
</feature>
<reference evidence="8 9" key="1">
    <citation type="submission" date="2018-03" db="EMBL/GenBank/DDBJ databases">
        <title>Characteristics and genome of n-alkane degrading marine bacteria Gordonia iterans isolated from crude oil contaminated in Tae-an, South Korea.</title>
        <authorList>
            <person name="Lee S.-S."/>
            <person name="Kim H."/>
        </authorList>
    </citation>
    <scope>NUCLEOTIDE SEQUENCE [LARGE SCALE GENOMIC DNA]</scope>
    <source>
        <strain evidence="8 9">Co17</strain>
    </source>
</reference>
<dbReference type="Pfam" id="PF01595">
    <property type="entry name" value="CNNM"/>
    <property type="match status" value="1"/>
</dbReference>
<dbReference type="InterPro" id="IPR000644">
    <property type="entry name" value="CBS_dom"/>
</dbReference>
<keyword evidence="4 5" id="KW-0472">Membrane</keyword>
<dbReference type="InterPro" id="IPR002550">
    <property type="entry name" value="CNNM"/>
</dbReference>
<evidence type="ECO:0000256" key="3">
    <source>
        <dbReference type="PROSITE-ProRule" id="PRU00703"/>
    </source>
</evidence>
<dbReference type="Pfam" id="PF00571">
    <property type="entry name" value="CBS"/>
    <property type="match status" value="1"/>
</dbReference>
<name>A0A2S0KCP7_9ACTN</name>
<comment type="subcellular location">
    <subcellularLocation>
        <location evidence="1">Cell membrane</location>
        <topology evidence="1">Multi-pass membrane protein</topology>
    </subcellularLocation>
</comment>
<dbReference type="PROSITE" id="PS51846">
    <property type="entry name" value="CNNM"/>
    <property type="match status" value="1"/>
</dbReference>
<feature type="transmembrane region" description="Helical" evidence="5">
    <location>
        <begin position="52"/>
        <end position="77"/>
    </location>
</feature>
<dbReference type="InterPro" id="IPR051676">
    <property type="entry name" value="UPF0053_domain"/>
</dbReference>
<feature type="domain" description="CBS" evidence="6">
    <location>
        <begin position="282"/>
        <end position="338"/>
    </location>
</feature>